<organism evidence="3 4">
    <name type="scientific">Autumnicola tepida</name>
    <dbReference type="NCBI Taxonomy" id="3075595"/>
    <lineage>
        <taxon>Bacteria</taxon>
        <taxon>Pseudomonadati</taxon>
        <taxon>Bacteroidota</taxon>
        <taxon>Flavobacteriia</taxon>
        <taxon>Flavobacteriales</taxon>
        <taxon>Flavobacteriaceae</taxon>
        <taxon>Autumnicola</taxon>
    </lineage>
</organism>
<feature type="coiled-coil region" evidence="1">
    <location>
        <begin position="256"/>
        <end position="300"/>
    </location>
</feature>
<keyword evidence="4" id="KW-1185">Reference proteome</keyword>
<feature type="chain" id="PRO_5045331868" description="Lipoprotein" evidence="2">
    <location>
        <begin position="22"/>
        <end position="300"/>
    </location>
</feature>
<keyword evidence="1" id="KW-0175">Coiled coil</keyword>
<accession>A0ABU3CDC5</accession>
<name>A0ABU3CDC5_9FLAO</name>
<protein>
    <recommendedName>
        <fullName evidence="5">Lipoprotein</fullName>
    </recommendedName>
</protein>
<dbReference type="PROSITE" id="PS51257">
    <property type="entry name" value="PROKAR_LIPOPROTEIN"/>
    <property type="match status" value="1"/>
</dbReference>
<proteinExistence type="predicted"/>
<comment type="caution">
    <text evidence="3">The sequence shown here is derived from an EMBL/GenBank/DDBJ whole genome shotgun (WGS) entry which is preliminary data.</text>
</comment>
<sequence length="300" mass="34237">MKKAIFLFLLCMLLYSCSTLSKSQIESVHQFGEVTSNFSAYPSAIMNELAKIRVKRGLYYASTLTDPERHLNELDSIYSQKKYDYEVSEKIDITFRVIDKYAQSLILLSSEDYTASLQSHVGEIGVGMDSLVSLYNTKNNTRNLPPGIGEALGNIVSYGGGRYIRGKQAEKIKEYVTKADTLIAVMTTNLLEYLESSNLQELISYEQSMIRRNYLTYLQLTEVNTFESQRDYLDLKSSLDAAKDLRVQTIQATKDLKAAHDELVEVLHKKQKLERTISELQVFYQQVKNLQQTLNALNQD</sequence>
<reference evidence="3 4" key="1">
    <citation type="submission" date="2023-09" db="EMBL/GenBank/DDBJ databases">
        <authorList>
            <person name="Rey-Velasco X."/>
        </authorList>
    </citation>
    <scope>NUCLEOTIDE SEQUENCE [LARGE SCALE GENOMIC DNA]</scope>
    <source>
        <strain evidence="3 4">F363</strain>
    </source>
</reference>
<evidence type="ECO:0000256" key="1">
    <source>
        <dbReference type="SAM" id="Coils"/>
    </source>
</evidence>
<dbReference type="EMBL" id="JAVRHQ010000024">
    <property type="protein sequence ID" value="MDT0644311.1"/>
    <property type="molecule type" value="Genomic_DNA"/>
</dbReference>
<keyword evidence="2" id="KW-0732">Signal</keyword>
<feature type="signal peptide" evidence="2">
    <location>
        <begin position="1"/>
        <end position="21"/>
    </location>
</feature>
<evidence type="ECO:0000313" key="3">
    <source>
        <dbReference type="EMBL" id="MDT0644311.1"/>
    </source>
</evidence>
<dbReference type="Proteomes" id="UP001262889">
    <property type="component" value="Unassembled WGS sequence"/>
</dbReference>
<gene>
    <name evidence="3" type="ORF">RM553_15845</name>
</gene>
<evidence type="ECO:0000256" key="2">
    <source>
        <dbReference type="SAM" id="SignalP"/>
    </source>
</evidence>
<evidence type="ECO:0000313" key="4">
    <source>
        <dbReference type="Proteomes" id="UP001262889"/>
    </source>
</evidence>
<evidence type="ECO:0008006" key="5">
    <source>
        <dbReference type="Google" id="ProtNLM"/>
    </source>
</evidence>
<dbReference type="RefSeq" id="WP_311535929.1">
    <property type="nucleotide sequence ID" value="NZ_JAVRHQ010000024.1"/>
</dbReference>